<reference evidence="2" key="1">
    <citation type="submission" date="2015-12" db="EMBL/GenBank/DDBJ databases">
        <title>Update maize B73 reference genome by single molecule sequencing technologies.</title>
        <authorList>
            <consortium name="Maize Genome Sequencing Project"/>
            <person name="Ware D."/>
        </authorList>
    </citation>
    <scope>NUCLEOTIDE SEQUENCE [LARGE SCALE GENOMIC DNA]</scope>
    <source>
        <tissue evidence="2">Seedling</tissue>
    </source>
</reference>
<sequence>MDAKLRDEEARRLRAAAKAKGEQKRTRPRDRSRRAGPAPEANAEIQANLDQRRRMITHANAKSKSEKFPPPHQDGGTGNPLGSYHHMEPMFEHQDASFSTVVPIEKGTSQTWSGPLFDPAALGQSRRKKQTTLDAKAAAYSKQLQKEKGGIRAR</sequence>
<dbReference type="AlphaFoldDB" id="A0A1D6MT67"/>
<feature type="region of interest" description="Disordered" evidence="1">
    <location>
        <begin position="1"/>
        <end position="87"/>
    </location>
</feature>
<feature type="compositionally biased region" description="Basic and acidic residues" evidence="1">
    <location>
        <begin position="1"/>
        <end position="12"/>
    </location>
</feature>
<protein>
    <submittedName>
        <fullName evidence="2">Uncharacterized protein</fullName>
    </submittedName>
</protein>
<organism evidence="2">
    <name type="scientific">Zea mays</name>
    <name type="common">Maize</name>
    <dbReference type="NCBI Taxonomy" id="4577"/>
    <lineage>
        <taxon>Eukaryota</taxon>
        <taxon>Viridiplantae</taxon>
        <taxon>Streptophyta</taxon>
        <taxon>Embryophyta</taxon>
        <taxon>Tracheophyta</taxon>
        <taxon>Spermatophyta</taxon>
        <taxon>Magnoliopsida</taxon>
        <taxon>Liliopsida</taxon>
        <taxon>Poales</taxon>
        <taxon>Poaceae</taxon>
        <taxon>PACMAD clade</taxon>
        <taxon>Panicoideae</taxon>
        <taxon>Andropogonodae</taxon>
        <taxon>Andropogoneae</taxon>
        <taxon>Tripsacinae</taxon>
        <taxon>Zea</taxon>
    </lineage>
</organism>
<evidence type="ECO:0000313" key="2">
    <source>
        <dbReference type="EMBL" id="ONM32097.1"/>
    </source>
</evidence>
<dbReference type="EMBL" id="CM007649">
    <property type="protein sequence ID" value="ONM32097.1"/>
    <property type="molecule type" value="Genomic_DNA"/>
</dbReference>
<gene>
    <name evidence="2" type="ORF">ZEAMMB73_Zm00001d040829</name>
</gene>
<evidence type="ECO:0000256" key="1">
    <source>
        <dbReference type="SAM" id="MobiDB-lite"/>
    </source>
</evidence>
<feature type="region of interest" description="Disordered" evidence="1">
    <location>
        <begin position="109"/>
        <end position="129"/>
    </location>
</feature>
<proteinExistence type="predicted"/>
<dbReference type="ExpressionAtlas" id="A0A1D6MT67">
    <property type="expression patterns" value="baseline and differential"/>
</dbReference>
<accession>A0A1D6MT67</accession>
<name>A0A1D6MT67_MAIZE</name>